<dbReference type="InterPro" id="IPR011009">
    <property type="entry name" value="Kinase-like_dom_sf"/>
</dbReference>
<dbReference type="PRINTS" id="PR00401">
    <property type="entry name" value="SH2DOMAIN"/>
</dbReference>
<dbReference type="SUPFAM" id="SSF55550">
    <property type="entry name" value="SH2 domain"/>
    <property type="match status" value="1"/>
</dbReference>
<dbReference type="PROSITE" id="PS50001">
    <property type="entry name" value="SH2"/>
    <property type="match status" value="1"/>
</dbReference>
<dbReference type="AlphaFoldDB" id="A0A7N6C1U8"/>
<keyword evidence="11 19" id="KW-0067">ATP-binding</keyword>
<evidence type="ECO:0000256" key="20">
    <source>
        <dbReference type="RuleBase" id="RU362096"/>
    </source>
</evidence>
<dbReference type="Gene3D" id="1.10.510.10">
    <property type="entry name" value="Transferase(Phosphotransferase) domain 1"/>
    <property type="match status" value="1"/>
</dbReference>
<name>A0A7N6C1U8_ANATE</name>
<dbReference type="Pfam" id="PF00169">
    <property type="entry name" value="PH"/>
    <property type="match status" value="1"/>
</dbReference>
<keyword evidence="2 17" id="KW-0728">SH3 domain</keyword>
<dbReference type="InterPro" id="IPR001452">
    <property type="entry name" value="SH3_domain"/>
</dbReference>
<comment type="cofactor">
    <cofactor evidence="1">
        <name>Zn(2+)</name>
        <dbReference type="ChEBI" id="CHEBI:29105"/>
    </cofactor>
</comment>
<evidence type="ECO:0000256" key="18">
    <source>
        <dbReference type="PROSITE-ProRule" id="PRU00432"/>
    </source>
</evidence>
<evidence type="ECO:0000256" key="15">
    <source>
        <dbReference type="ARBA" id="ARBA00051245"/>
    </source>
</evidence>
<keyword evidence="10" id="KW-0862">Zinc</keyword>
<keyword evidence="9 20" id="KW-0418">Kinase</keyword>
<dbReference type="PROSITE" id="PS00107">
    <property type="entry name" value="PROTEIN_KINASE_ATP"/>
    <property type="match status" value="1"/>
</dbReference>
<keyword evidence="5" id="KW-0519">Myristate</keyword>
<dbReference type="SUPFAM" id="SSF56112">
    <property type="entry name" value="Protein kinase-like (PK-like)"/>
    <property type="match status" value="1"/>
</dbReference>
<dbReference type="PROSITE" id="PS00109">
    <property type="entry name" value="PROTEIN_KINASE_TYR"/>
    <property type="match status" value="1"/>
</dbReference>
<dbReference type="InterPro" id="IPR001562">
    <property type="entry name" value="Znf_Btk_motif"/>
</dbReference>
<feature type="domain" description="PH" evidence="23">
    <location>
        <begin position="4"/>
        <end position="111"/>
    </location>
</feature>
<dbReference type="Gene3D" id="2.30.30.40">
    <property type="entry name" value="SH3 Domains"/>
    <property type="match status" value="1"/>
</dbReference>
<dbReference type="PROSITE" id="PS50011">
    <property type="entry name" value="PROTEIN_KINASE_DOM"/>
    <property type="match status" value="1"/>
</dbReference>
<evidence type="ECO:0000256" key="2">
    <source>
        <dbReference type="ARBA" id="ARBA00022443"/>
    </source>
</evidence>
<accession>A0A7N6C1U8</accession>
<dbReference type="InterPro" id="IPR001849">
    <property type="entry name" value="PH_domain"/>
</dbReference>
<dbReference type="GO" id="GO:0005829">
    <property type="term" value="C:cytosol"/>
    <property type="evidence" value="ECO:0007669"/>
    <property type="project" value="UniProtKB-ARBA"/>
</dbReference>
<dbReference type="InterPro" id="IPR020635">
    <property type="entry name" value="Tyr_kinase_cat_dom"/>
</dbReference>
<dbReference type="SUPFAM" id="SSF50044">
    <property type="entry name" value="SH3-domain"/>
    <property type="match status" value="1"/>
</dbReference>
<dbReference type="Ensembl" id="ENSATET00000053749.2">
    <property type="protein sequence ID" value="ENSATEP00000070427.1"/>
    <property type="gene ID" value="ENSATEG00000000704.3"/>
</dbReference>
<evidence type="ECO:0000259" key="23">
    <source>
        <dbReference type="PROSITE" id="PS50003"/>
    </source>
</evidence>
<dbReference type="Gene3D" id="2.30.29.30">
    <property type="entry name" value="Pleckstrin-homology domain (PH domain)/Phosphotyrosine-binding domain (PTB)"/>
    <property type="match status" value="1"/>
</dbReference>
<reference evidence="25" key="1">
    <citation type="submission" date="2021-04" db="EMBL/GenBank/DDBJ databases">
        <authorList>
            <consortium name="Wellcome Sanger Institute Data Sharing"/>
        </authorList>
    </citation>
    <scope>NUCLEOTIDE SEQUENCE [LARGE SCALE GENOMIC DNA]</scope>
</reference>
<gene>
    <name evidence="25" type="primary">ITK</name>
</gene>
<evidence type="ECO:0000256" key="14">
    <source>
        <dbReference type="ARBA" id="ARBA00023288"/>
    </source>
</evidence>
<dbReference type="InterPro" id="IPR011993">
    <property type="entry name" value="PH-like_dom_sf"/>
</dbReference>
<dbReference type="SMART" id="SM00107">
    <property type="entry name" value="BTK"/>
    <property type="match status" value="1"/>
</dbReference>
<feature type="domain" description="Protein kinase" evidence="24">
    <location>
        <begin position="347"/>
        <end position="593"/>
    </location>
</feature>
<evidence type="ECO:0000256" key="11">
    <source>
        <dbReference type="ARBA" id="ARBA00022840"/>
    </source>
</evidence>
<keyword evidence="12 16" id="KW-0727">SH2 domain</keyword>
<evidence type="ECO:0000259" key="22">
    <source>
        <dbReference type="PROSITE" id="PS50002"/>
    </source>
</evidence>
<dbReference type="InterPro" id="IPR036028">
    <property type="entry name" value="SH3-like_dom_sf"/>
</dbReference>
<dbReference type="SUPFAM" id="SSF50729">
    <property type="entry name" value="PH domain-like"/>
    <property type="match status" value="1"/>
</dbReference>
<dbReference type="InterPro" id="IPR036860">
    <property type="entry name" value="SH2_dom_sf"/>
</dbReference>
<dbReference type="InterPro" id="IPR001245">
    <property type="entry name" value="Ser-Thr/Tyr_kinase_cat_dom"/>
</dbReference>
<reference evidence="25" key="2">
    <citation type="submission" date="2025-08" db="UniProtKB">
        <authorList>
            <consortium name="Ensembl"/>
        </authorList>
    </citation>
    <scope>IDENTIFICATION</scope>
</reference>
<feature type="binding site" evidence="19">
    <location>
        <position position="374"/>
    </location>
    <ligand>
        <name>ATP</name>
        <dbReference type="ChEBI" id="CHEBI:30616"/>
    </ligand>
</feature>
<evidence type="ECO:0000256" key="3">
    <source>
        <dbReference type="ARBA" id="ARBA00022553"/>
    </source>
</evidence>
<keyword evidence="8 18" id="KW-0863">Zinc-finger</keyword>
<evidence type="ECO:0000259" key="21">
    <source>
        <dbReference type="PROSITE" id="PS50001"/>
    </source>
</evidence>
<dbReference type="PANTHER" id="PTHR24418">
    <property type="entry name" value="TYROSINE-PROTEIN KINASE"/>
    <property type="match status" value="1"/>
</dbReference>
<comment type="catalytic activity">
    <reaction evidence="15 20">
        <text>L-tyrosyl-[protein] + ATP = O-phospho-L-tyrosyl-[protein] + ADP + H(+)</text>
        <dbReference type="Rhea" id="RHEA:10596"/>
        <dbReference type="Rhea" id="RHEA-COMP:10136"/>
        <dbReference type="Rhea" id="RHEA-COMP:20101"/>
        <dbReference type="ChEBI" id="CHEBI:15378"/>
        <dbReference type="ChEBI" id="CHEBI:30616"/>
        <dbReference type="ChEBI" id="CHEBI:46858"/>
        <dbReference type="ChEBI" id="CHEBI:61978"/>
        <dbReference type="ChEBI" id="CHEBI:456216"/>
        <dbReference type="EC" id="2.7.10.2"/>
    </reaction>
</comment>
<dbReference type="InterPro" id="IPR017441">
    <property type="entry name" value="Protein_kinase_ATP_BS"/>
</dbReference>
<evidence type="ECO:0000256" key="6">
    <source>
        <dbReference type="ARBA" id="ARBA00022723"/>
    </source>
</evidence>
<protein>
    <recommendedName>
        <fullName evidence="20">Tyrosine-protein kinase</fullName>
        <ecNumber evidence="20">2.7.10.2</ecNumber>
    </recommendedName>
</protein>
<dbReference type="FunFam" id="3.30.200.20:FF:000053">
    <property type="entry name" value="Tyrosine-protein kinase"/>
    <property type="match status" value="1"/>
</dbReference>
<evidence type="ECO:0000256" key="17">
    <source>
        <dbReference type="PROSITE-ProRule" id="PRU00192"/>
    </source>
</evidence>
<evidence type="ECO:0000313" key="26">
    <source>
        <dbReference type="Proteomes" id="UP000265040"/>
    </source>
</evidence>
<dbReference type="GO" id="GO:0004715">
    <property type="term" value="F:non-membrane spanning protein tyrosine kinase activity"/>
    <property type="evidence" value="ECO:0007669"/>
    <property type="project" value="UniProtKB-EC"/>
</dbReference>
<evidence type="ECO:0000256" key="10">
    <source>
        <dbReference type="ARBA" id="ARBA00022833"/>
    </source>
</evidence>
<evidence type="ECO:0000256" key="1">
    <source>
        <dbReference type="ARBA" id="ARBA00001947"/>
    </source>
</evidence>
<evidence type="ECO:0000256" key="16">
    <source>
        <dbReference type="PROSITE-ProRule" id="PRU00191"/>
    </source>
</evidence>
<dbReference type="Proteomes" id="UP000265040">
    <property type="component" value="Chromosome 10"/>
</dbReference>
<keyword evidence="26" id="KW-1185">Reference proteome</keyword>
<sequence length="593" mass="68678">MFPRVILKEDMIKKSQQKKRTSPCNYKERHFILDTQELKYFENRSGKKLLIKGCIELSRIKCVEIVCSDVPIPCNYKYPFQIFHDSHYLYIFAPDNDCRQRWVRALKEGNNALVTKYHPNFWMDGKWKCCQQTEKLATGCHVYNPLGYGLYHINRLVIKSLTLTPNPLICVFDFALVVALKDYIPLGDDDLPLQKDQEYILIKSSHPEWWTVQDDQGNTGFVPSTYVAEKSVKNFERFEWYNKNITRGEAEDLLMKEGKEGAFMVRDSRQAGVYTVSVFTKAAGVKHYQIRQTETEDALFYLAEKYVFSTIPELIQYHQLNAAGLITRLRHPVSQDGYHWEVDPQELTLGEELGSGQFGLVLEGMWREKKVAVKMTREECMSDDEFKEEALVMTKLSHSKLVQLYGVCTQHSPMCLVFEFMENGCLSDYLRARKGQLSQDVMLGMCLDVSEGMAYLESSNFIHRDLAARNCLVSHDHEVKVSDFGMTRFVLDDQYTSSQCSKFPVKWSAPEVIRYSKFSSKSDVWSFGVLMWEVYSEGRLPYENRSNAEVVESLNAGLRLLKPRLAPDAVHLLMEWCWKEKPEDRPSFALLAD</sequence>
<dbReference type="PRINTS" id="PR00402">
    <property type="entry name" value="TECBTKDOMAIN"/>
</dbReference>
<dbReference type="SMART" id="SM00252">
    <property type="entry name" value="SH2"/>
    <property type="match status" value="1"/>
</dbReference>
<evidence type="ECO:0000256" key="7">
    <source>
        <dbReference type="ARBA" id="ARBA00022741"/>
    </source>
</evidence>
<dbReference type="GO" id="GO:0008270">
    <property type="term" value="F:zinc ion binding"/>
    <property type="evidence" value="ECO:0007669"/>
    <property type="project" value="UniProtKB-KW"/>
</dbReference>
<dbReference type="SMART" id="SM00326">
    <property type="entry name" value="SH3"/>
    <property type="match status" value="1"/>
</dbReference>
<dbReference type="EC" id="2.7.10.2" evidence="20"/>
<evidence type="ECO:0000256" key="19">
    <source>
        <dbReference type="PROSITE-ProRule" id="PRU10141"/>
    </source>
</evidence>
<evidence type="ECO:0000256" key="12">
    <source>
        <dbReference type="ARBA" id="ARBA00022999"/>
    </source>
</evidence>
<keyword evidence="7 19" id="KW-0547">Nucleotide-binding</keyword>
<dbReference type="FunFam" id="2.30.29.30:FF:000244">
    <property type="entry name" value="Tyrosine-protein kinase"/>
    <property type="match status" value="1"/>
</dbReference>
<evidence type="ECO:0000256" key="8">
    <source>
        <dbReference type="ARBA" id="ARBA00022771"/>
    </source>
</evidence>
<dbReference type="FunFam" id="1.10.510.10:FF:000052">
    <property type="entry name" value="Tyrosine-protein kinase"/>
    <property type="match status" value="1"/>
</dbReference>
<keyword evidence="6" id="KW-0479">Metal-binding</keyword>
<dbReference type="PROSITE" id="PS51113">
    <property type="entry name" value="ZF_BTK"/>
    <property type="match status" value="1"/>
</dbReference>
<dbReference type="InterPro" id="IPR008266">
    <property type="entry name" value="Tyr_kinase_AS"/>
</dbReference>
<keyword evidence="14" id="KW-0449">Lipoprotein</keyword>
<dbReference type="PROSITE" id="PS50003">
    <property type="entry name" value="PH_DOMAIN"/>
    <property type="match status" value="1"/>
</dbReference>
<evidence type="ECO:0000256" key="13">
    <source>
        <dbReference type="ARBA" id="ARBA00023137"/>
    </source>
</evidence>
<keyword evidence="4 20" id="KW-0808">Transferase</keyword>
<dbReference type="InterPro" id="IPR050198">
    <property type="entry name" value="Non-receptor_tyrosine_kinases"/>
</dbReference>
<evidence type="ECO:0000313" key="25">
    <source>
        <dbReference type="Ensembl" id="ENSATEP00000070427.1"/>
    </source>
</evidence>
<dbReference type="SMART" id="SM00219">
    <property type="entry name" value="TyrKc"/>
    <property type="match status" value="1"/>
</dbReference>
<dbReference type="Pfam" id="PF00779">
    <property type="entry name" value="BTK"/>
    <property type="match status" value="1"/>
</dbReference>
<evidence type="ECO:0000256" key="5">
    <source>
        <dbReference type="ARBA" id="ARBA00022707"/>
    </source>
</evidence>
<dbReference type="SMART" id="SM00233">
    <property type="entry name" value="PH"/>
    <property type="match status" value="1"/>
</dbReference>
<evidence type="ECO:0000259" key="24">
    <source>
        <dbReference type="PROSITE" id="PS50011"/>
    </source>
</evidence>
<dbReference type="GO" id="GO:0035556">
    <property type="term" value="P:intracellular signal transduction"/>
    <property type="evidence" value="ECO:0007669"/>
    <property type="project" value="InterPro"/>
</dbReference>
<dbReference type="InterPro" id="IPR000980">
    <property type="entry name" value="SH2"/>
</dbReference>
<keyword evidence="3" id="KW-0597">Phosphoprotein</keyword>
<feature type="domain" description="SH2" evidence="21">
    <location>
        <begin position="240"/>
        <end position="333"/>
    </location>
</feature>
<evidence type="ECO:0000256" key="4">
    <source>
        <dbReference type="ARBA" id="ARBA00022679"/>
    </source>
</evidence>
<dbReference type="Pfam" id="PF00017">
    <property type="entry name" value="SH2"/>
    <property type="match status" value="1"/>
</dbReference>
<dbReference type="CDD" id="cd01238">
    <property type="entry name" value="PH_Btk"/>
    <property type="match status" value="1"/>
</dbReference>
<dbReference type="GO" id="GO:0005524">
    <property type="term" value="F:ATP binding"/>
    <property type="evidence" value="ECO:0007669"/>
    <property type="project" value="UniProtKB-UniRule"/>
</dbReference>
<dbReference type="PROSITE" id="PS50002">
    <property type="entry name" value="SH3"/>
    <property type="match status" value="1"/>
</dbReference>
<dbReference type="Gene3D" id="3.30.505.10">
    <property type="entry name" value="SH2 domain"/>
    <property type="match status" value="1"/>
</dbReference>
<keyword evidence="13 20" id="KW-0829">Tyrosine-protein kinase</keyword>
<feature type="domain" description="SH3" evidence="22">
    <location>
        <begin position="172"/>
        <end position="232"/>
    </location>
</feature>
<dbReference type="Pfam" id="PF07714">
    <property type="entry name" value="PK_Tyr_Ser-Thr"/>
    <property type="match status" value="1"/>
</dbReference>
<proteinExistence type="inferred from homology"/>
<reference evidence="25" key="3">
    <citation type="submission" date="2025-09" db="UniProtKB">
        <authorList>
            <consortium name="Ensembl"/>
        </authorList>
    </citation>
    <scope>IDENTIFICATION</scope>
</reference>
<organism evidence="25 26">
    <name type="scientific">Anabas testudineus</name>
    <name type="common">Climbing perch</name>
    <name type="synonym">Anthias testudineus</name>
    <dbReference type="NCBI Taxonomy" id="64144"/>
    <lineage>
        <taxon>Eukaryota</taxon>
        <taxon>Metazoa</taxon>
        <taxon>Chordata</taxon>
        <taxon>Craniata</taxon>
        <taxon>Vertebrata</taxon>
        <taxon>Euteleostomi</taxon>
        <taxon>Actinopterygii</taxon>
        <taxon>Neopterygii</taxon>
        <taxon>Teleostei</taxon>
        <taxon>Neoteleostei</taxon>
        <taxon>Acanthomorphata</taxon>
        <taxon>Anabantaria</taxon>
        <taxon>Anabantiformes</taxon>
        <taxon>Anabantoidei</taxon>
        <taxon>Anabantidae</taxon>
        <taxon>Anabas</taxon>
    </lineage>
</organism>
<evidence type="ECO:0000256" key="9">
    <source>
        <dbReference type="ARBA" id="ARBA00022777"/>
    </source>
</evidence>
<dbReference type="PRINTS" id="PR00109">
    <property type="entry name" value="TYRKINASE"/>
</dbReference>
<dbReference type="Pfam" id="PF00018">
    <property type="entry name" value="SH3_1"/>
    <property type="match status" value="1"/>
</dbReference>
<comment type="similarity">
    <text evidence="20">Belongs to the protein kinase superfamily. Tyr protein kinase family.</text>
</comment>
<dbReference type="InterPro" id="IPR000719">
    <property type="entry name" value="Prot_kinase_dom"/>
</dbReference>
<dbReference type="GeneTree" id="ENSGT00940000158850"/>